<evidence type="ECO:0000313" key="10">
    <source>
        <dbReference type="EMBL" id="MBS2961409.1"/>
    </source>
</evidence>
<comment type="similarity">
    <text evidence="3">Belongs to the serine/threonine dehydratase family.</text>
</comment>
<keyword evidence="5" id="KW-0663">Pyridoxal phosphate</keyword>
<dbReference type="Pfam" id="PF00291">
    <property type="entry name" value="PALP"/>
    <property type="match status" value="1"/>
</dbReference>
<proteinExistence type="inferred from homology"/>
<comment type="catalytic activity">
    <reaction evidence="1">
        <text>L-threonine = 2-oxobutanoate + NH4(+)</text>
        <dbReference type="Rhea" id="RHEA:22108"/>
        <dbReference type="ChEBI" id="CHEBI:16763"/>
        <dbReference type="ChEBI" id="CHEBI:28938"/>
        <dbReference type="ChEBI" id="CHEBI:57926"/>
        <dbReference type="EC" id="4.3.1.19"/>
    </reaction>
</comment>
<evidence type="ECO:0000313" key="11">
    <source>
        <dbReference type="Proteomes" id="UP000677913"/>
    </source>
</evidence>
<dbReference type="GO" id="GO:0004794">
    <property type="term" value="F:threonine deaminase activity"/>
    <property type="evidence" value="ECO:0007669"/>
    <property type="project" value="UniProtKB-EC"/>
</dbReference>
<feature type="domain" description="Tryptophan synthase beta chain-like PALP" evidence="9">
    <location>
        <begin position="28"/>
        <end position="313"/>
    </location>
</feature>
<evidence type="ECO:0000256" key="7">
    <source>
        <dbReference type="ARBA" id="ARBA00025527"/>
    </source>
</evidence>
<evidence type="ECO:0000256" key="5">
    <source>
        <dbReference type="ARBA" id="ARBA00022898"/>
    </source>
</evidence>
<organism evidence="10 11">
    <name type="scientific">Actinocrinis puniceicyclus</name>
    <dbReference type="NCBI Taxonomy" id="977794"/>
    <lineage>
        <taxon>Bacteria</taxon>
        <taxon>Bacillati</taxon>
        <taxon>Actinomycetota</taxon>
        <taxon>Actinomycetes</taxon>
        <taxon>Catenulisporales</taxon>
        <taxon>Actinospicaceae</taxon>
        <taxon>Actinocrinis</taxon>
    </lineage>
</organism>
<protein>
    <recommendedName>
        <fullName evidence="4">threonine ammonia-lyase</fullName>
        <ecNumber evidence="4">4.3.1.19</ecNumber>
    </recommendedName>
    <alternativeName>
        <fullName evidence="8">Threonine deaminase</fullName>
    </alternativeName>
</protein>
<dbReference type="RefSeq" id="WP_211463090.1">
    <property type="nucleotide sequence ID" value="NZ_JAGSXH010000001.1"/>
</dbReference>
<evidence type="ECO:0000256" key="2">
    <source>
        <dbReference type="ARBA" id="ARBA00001933"/>
    </source>
</evidence>
<dbReference type="GO" id="GO:0003941">
    <property type="term" value="F:L-serine ammonia-lyase activity"/>
    <property type="evidence" value="ECO:0007669"/>
    <property type="project" value="TreeGrafter"/>
</dbReference>
<accession>A0A8J7WKC1</accession>
<dbReference type="PANTHER" id="PTHR48078:SF7">
    <property type="entry name" value="BLL6502 PROTEIN"/>
    <property type="match status" value="1"/>
</dbReference>
<dbReference type="SUPFAM" id="SSF53686">
    <property type="entry name" value="Tryptophan synthase beta subunit-like PLP-dependent enzymes"/>
    <property type="match status" value="1"/>
</dbReference>
<comment type="cofactor">
    <cofactor evidence="2">
        <name>pyridoxal 5'-phosphate</name>
        <dbReference type="ChEBI" id="CHEBI:597326"/>
    </cofactor>
</comment>
<dbReference type="AlphaFoldDB" id="A0A8J7WKC1"/>
<evidence type="ECO:0000256" key="8">
    <source>
        <dbReference type="ARBA" id="ARBA00031427"/>
    </source>
</evidence>
<comment type="function">
    <text evidence="7">Catalyzes the anaerobic formation of alpha-ketobutyrate and ammonia from threonine in a two-step reaction. The first step involved a dehydration of threonine and a production of enamine intermediates (aminocrotonate), which tautomerizes to its imine form (iminobutyrate). Both intermediates are unstable and short-lived. The second step is the nonenzymatic hydrolysis of the enamine/imine intermediates to form 2-ketobutyrate and free ammonia. In the low water environment of the cell, the second step is accelerated by RidA.</text>
</comment>
<dbReference type="EMBL" id="JAGSXH010000001">
    <property type="protein sequence ID" value="MBS2961409.1"/>
    <property type="molecule type" value="Genomic_DNA"/>
</dbReference>
<evidence type="ECO:0000259" key="9">
    <source>
        <dbReference type="Pfam" id="PF00291"/>
    </source>
</evidence>
<comment type="caution">
    <text evidence="10">The sequence shown here is derived from an EMBL/GenBank/DDBJ whole genome shotgun (WGS) entry which is preliminary data.</text>
</comment>
<evidence type="ECO:0000256" key="3">
    <source>
        <dbReference type="ARBA" id="ARBA00010869"/>
    </source>
</evidence>
<dbReference type="GO" id="GO:0006565">
    <property type="term" value="P:L-serine catabolic process"/>
    <property type="evidence" value="ECO:0007669"/>
    <property type="project" value="TreeGrafter"/>
</dbReference>
<dbReference type="PANTHER" id="PTHR48078">
    <property type="entry name" value="THREONINE DEHYDRATASE, MITOCHONDRIAL-RELATED"/>
    <property type="match status" value="1"/>
</dbReference>
<evidence type="ECO:0000256" key="4">
    <source>
        <dbReference type="ARBA" id="ARBA00012096"/>
    </source>
</evidence>
<evidence type="ECO:0000256" key="6">
    <source>
        <dbReference type="ARBA" id="ARBA00023239"/>
    </source>
</evidence>
<keyword evidence="11" id="KW-1185">Reference proteome</keyword>
<gene>
    <name evidence="10" type="ORF">KGA66_00025</name>
</gene>
<dbReference type="EC" id="4.3.1.19" evidence="4"/>
<dbReference type="Proteomes" id="UP000677913">
    <property type="component" value="Unassembled WGS sequence"/>
</dbReference>
<dbReference type="InterPro" id="IPR001926">
    <property type="entry name" value="TrpB-like_PALP"/>
</dbReference>
<dbReference type="InterPro" id="IPR036052">
    <property type="entry name" value="TrpB-like_PALP_sf"/>
</dbReference>
<dbReference type="GO" id="GO:0006567">
    <property type="term" value="P:L-threonine catabolic process"/>
    <property type="evidence" value="ECO:0007669"/>
    <property type="project" value="TreeGrafter"/>
</dbReference>
<dbReference type="FunFam" id="3.40.50.1100:FF:000005">
    <property type="entry name" value="Threonine dehydratase catabolic"/>
    <property type="match status" value="1"/>
</dbReference>
<dbReference type="InterPro" id="IPR050147">
    <property type="entry name" value="Ser/Thr_Dehydratase"/>
</dbReference>
<name>A0A8J7WKC1_9ACTN</name>
<reference evidence="10" key="1">
    <citation type="submission" date="2021-04" db="EMBL/GenBank/DDBJ databases">
        <title>Genome based classification of Actinospica acidithermotolerans sp. nov., an actinobacterium isolated from an Indonesian hot spring.</title>
        <authorList>
            <person name="Kusuma A.B."/>
            <person name="Putra K.E."/>
            <person name="Nafisah S."/>
            <person name="Loh J."/>
            <person name="Nouioui I."/>
            <person name="Goodfellow M."/>
        </authorList>
    </citation>
    <scope>NUCLEOTIDE SEQUENCE</scope>
    <source>
        <strain evidence="10">DSM 45618</strain>
    </source>
</reference>
<dbReference type="GO" id="GO:0009097">
    <property type="term" value="P:isoleucine biosynthetic process"/>
    <property type="evidence" value="ECO:0007669"/>
    <property type="project" value="TreeGrafter"/>
</dbReference>
<keyword evidence="6" id="KW-0456">Lyase</keyword>
<sequence>MTTSHSAALPDEPTFTDVLEARRVLAAHLPPTPAWTYPVLNEAVGATVWIKHENAQPVGAFKVRGGLTLLASLSPGQRAGGVVAASTGNHAQSVAYAARQFGAPCTIVMPQSANPVKAAAVRALGAELVLRGEHFDECRRIAAQLAAESGARYVDSGNEAKLIAGVATAALEMFEVAPRLDALFVPVGSGTGAAGACLSARAVAPDCRVIGVQSAQAPAAYESWRGGSPVQRPNKTVIEGLSTGEAFHLPQRIMRALLADFLLLDDTEIRAAQRLMLVAAHTMAEGAGAAALAGLLARREQYAGRNVGLICSGGNVSEAELSAVLGTPLPA</sequence>
<evidence type="ECO:0000256" key="1">
    <source>
        <dbReference type="ARBA" id="ARBA00001274"/>
    </source>
</evidence>
<dbReference type="Gene3D" id="3.40.50.1100">
    <property type="match status" value="2"/>
</dbReference>